<keyword evidence="1" id="KW-0732">Signal</keyword>
<proteinExistence type="predicted"/>
<keyword evidence="3" id="KW-1185">Reference proteome</keyword>
<dbReference type="RefSeq" id="WP_121699009.1">
    <property type="nucleotide sequence ID" value="NZ_JBCLPP010000002.1"/>
</dbReference>
<dbReference type="Proteomes" id="UP001565200">
    <property type="component" value="Unassembled WGS sequence"/>
</dbReference>
<evidence type="ECO:0000313" key="2">
    <source>
        <dbReference type="EMBL" id="MEY8244237.1"/>
    </source>
</evidence>
<protein>
    <submittedName>
        <fullName evidence="2">Uncharacterized protein</fullName>
    </submittedName>
</protein>
<dbReference type="EMBL" id="JBCLPP010000002">
    <property type="protein sequence ID" value="MEY8244237.1"/>
    <property type="molecule type" value="Genomic_DNA"/>
</dbReference>
<name>A0ABV4CX14_9BACT</name>
<sequence>MKTLSFKTLVPAIIIVFSLISCNDDKDEYDSNWPPMKWEVTNRSKEDINISDNYFGISGYVIDVNYKGGELLLECVNYKEFRILSVDDYIPDNDENRATYINDWCRLSIEDNILHCIFRTDMSNKPQEQINLTLSAGDVFQKIRINRTFGEPATIGL</sequence>
<feature type="chain" id="PRO_5045690041" evidence="1">
    <location>
        <begin position="24"/>
        <end position="157"/>
    </location>
</feature>
<accession>A0ABV4CX14</accession>
<feature type="signal peptide" evidence="1">
    <location>
        <begin position="1"/>
        <end position="23"/>
    </location>
</feature>
<dbReference type="PROSITE" id="PS51257">
    <property type="entry name" value="PROKAR_LIPOPROTEIN"/>
    <property type="match status" value="1"/>
</dbReference>
<organism evidence="2 3">
    <name type="scientific">Heminiphilus faecis</name>
    <dbReference type="NCBI Taxonomy" id="2601703"/>
    <lineage>
        <taxon>Bacteria</taxon>
        <taxon>Pseudomonadati</taxon>
        <taxon>Bacteroidota</taxon>
        <taxon>Bacteroidia</taxon>
        <taxon>Bacteroidales</taxon>
        <taxon>Muribaculaceae</taxon>
        <taxon>Heminiphilus</taxon>
    </lineage>
</organism>
<evidence type="ECO:0000256" key="1">
    <source>
        <dbReference type="SAM" id="SignalP"/>
    </source>
</evidence>
<reference evidence="2 3" key="1">
    <citation type="submission" date="2024-03" db="EMBL/GenBank/DDBJ databases">
        <title>Mouse gut bacterial collection (mGBC) of GemPharmatech.</title>
        <authorList>
            <person name="He Y."/>
            <person name="Dong L."/>
            <person name="Wu D."/>
            <person name="Gao X."/>
            <person name="Lin Z."/>
        </authorList>
    </citation>
    <scope>NUCLEOTIDE SEQUENCE [LARGE SCALE GENOMIC DNA]</scope>
    <source>
        <strain evidence="2 3">54-13</strain>
    </source>
</reference>
<gene>
    <name evidence="2" type="ORF">AAK873_01240</name>
</gene>
<evidence type="ECO:0000313" key="3">
    <source>
        <dbReference type="Proteomes" id="UP001565200"/>
    </source>
</evidence>
<comment type="caution">
    <text evidence="2">The sequence shown here is derived from an EMBL/GenBank/DDBJ whole genome shotgun (WGS) entry which is preliminary data.</text>
</comment>